<reference evidence="1 2" key="1">
    <citation type="submission" date="2018-05" db="EMBL/GenBank/DDBJ databases">
        <title>Genome sequencing, assembly and analysis of the novel insecticidal bacterium, Chromobacterium phragmitis.</title>
        <authorList>
            <person name="Sparks M.E."/>
            <person name="Blackburn M.B."/>
            <person name="Gundersen-Rindal D.E."/>
        </authorList>
    </citation>
    <scope>NUCLEOTIDE SEQUENCE [LARGE SCALE GENOMIC DNA]</scope>
    <source>
        <strain evidence="1">IIBBL 274-1</strain>
    </source>
</reference>
<proteinExistence type="predicted"/>
<accession>A0A344ULC1</accession>
<dbReference type="KEGG" id="chrb:DK843_18255"/>
<dbReference type="Proteomes" id="UP000252038">
    <property type="component" value="Chromosome"/>
</dbReference>
<dbReference type="AlphaFoldDB" id="A0A344ULC1"/>
<gene>
    <name evidence="1" type="ORF">DK843_18255</name>
</gene>
<sequence length="68" mass="7842">MRQDSEWQTKILMLRRAGLAYALYCAASARLASDVKLNFVSRSKHKPHEDAVFYLSVLKHGLPNFYLD</sequence>
<organism evidence="1 2">
    <name type="scientific">Chromobacterium phragmitis</name>
    <dbReference type="NCBI Taxonomy" id="2202141"/>
    <lineage>
        <taxon>Bacteria</taxon>
        <taxon>Pseudomonadati</taxon>
        <taxon>Pseudomonadota</taxon>
        <taxon>Betaproteobacteria</taxon>
        <taxon>Neisseriales</taxon>
        <taxon>Chromobacteriaceae</taxon>
        <taxon>Chromobacterium</taxon>
    </lineage>
</organism>
<evidence type="ECO:0000313" key="1">
    <source>
        <dbReference type="EMBL" id="AXE36069.1"/>
    </source>
</evidence>
<dbReference type="EMBL" id="CP029554">
    <property type="protein sequence ID" value="AXE36069.1"/>
    <property type="molecule type" value="Genomic_DNA"/>
</dbReference>
<evidence type="ECO:0000313" key="2">
    <source>
        <dbReference type="Proteomes" id="UP000252038"/>
    </source>
</evidence>
<protein>
    <submittedName>
        <fullName evidence="1">Uncharacterized protein</fullName>
    </submittedName>
</protein>
<name>A0A344ULC1_9NEIS</name>